<evidence type="ECO:0000256" key="1">
    <source>
        <dbReference type="SAM" id="MobiDB-lite"/>
    </source>
</evidence>
<dbReference type="AlphaFoldDB" id="A0A3P5Y756"/>
<evidence type="ECO:0000313" key="2">
    <source>
        <dbReference type="EMBL" id="VDC63189.1"/>
    </source>
</evidence>
<feature type="region of interest" description="Disordered" evidence="1">
    <location>
        <begin position="49"/>
        <end position="72"/>
    </location>
</feature>
<organism evidence="2">
    <name type="scientific">Brassica campestris</name>
    <name type="common">Field mustard</name>
    <dbReference type="NCBI Taxonomy" id="3711"/>
    <lineage>
        <taxon>Eukaryota</taxon>
        <taxon>Viridiplantae</taxon>
        <taxon>Streptophyta</taxon>
        <taxon>Embryophyta</taxon>
        <taxon>Tracheophyta</taxon>
        <taxon>Spermatophyta</taxon>
        <taxon>Magnoliopsida</taxon>
        <taxon>eudicotyledons</taxon>
        <taxon>Gunneridae</taxon>
        <taxon>Pentapetalae</taxon>
        <taxon>rosids</taxon>
        <taxon>malvids</taxon>
        <taxon>Brassicales</taxon>
        <taxon>Brassicaceae</taxon>
        <taxon>Brassiceae</taxon>
        <taxon>Brassica</taxon>
    </lineage>
</organism>
<proteinExistence type="predicted"/>
<reference evidence="2" key="1">
    <citation type="submission" date="2018-11" db="EMBL/GenBank/DDBJ databases">
        <authorList>
            <consortium name="Genoscope - CEA"/>
            <person name="William W."/>
        </authorList>
    </citation>
    <scope>NUCLEOTIDE SEQUENCE</scope>
</reference>
<protein>
    <submittedName>
        <fullName evidence="2">Uncharacterized protein</fullName>
    </submittedName>
</protein>
<name>A0A3P5Y756_BRACM</name>
<sequence>MIDRHLQPLSPPNSITLLLLPPHQNCIHLYSSRLSLCFNFGHENPRRILHPLSPTRTRSSFSTSRRRQLHQRLNPKPLFRNSFI</sequence>
<gene>
    <name evidence="2" type="ORF">BRAA09T40800Z</name>
</gene>
<accession>A0A3P5Y756</accession>
<feature type="compositionally biased region" description="Low complexity" evidence="1">
    <location>
        <begin position="53"/>
        <end position="63"/>
    </location>
</feature>
<dbReference type="EMBL" id="LR031568">
    <property type="protein sequence ID" value="VDC63189.1"/>
    <property type="molecule type" value="Genomic_DNA"/>
</dbReference>